<gene>
    <name evidence="1" type="ORF">BPT24_175</name>
</gene>
<dbReference type="Proteomes" id="UP000224877">
    <property type="component" value="Segment"/>
</dbReference>
<name>A0A1B4XWW2_9CAUD</name>
<organism evidence="1 2">
    <name type="scientific">Tenacibaculum phage pT24</name>
    <dbReference type="NCBI Taxonomy" id="1880590"/>
    <lineage>
        <taxon>Viruses</taxon>
        <taxon>Duplodnaviria</taxon>
        <taxon>Heunggongvirae</taxon>
        <taxon>Uroviricota</taxon>
        <taxon>Caudoviricetes</taxon>
        <taxon>Kungbxnavirus</taxon>
        <taxon>Kungbxnavirus pT24</taxon>
    </lineage>
</organism>
<proteinExistence type="predicted"/>
<keyword evidence="2" id="KW-1185">Reference proteome</keyword>
<protein>
    <submittedName>
        <fullName evidence="1">Uncharacterized protein</fullName>
    </submittedName>
</protein>
<dbReference type="EMBL" id="LC168164">
    <property type="protein sequence ID" value="BAV39301.1"/>
    <property type="molecule type" value="Genomic_DNA"/>
</dbReference>
<accession>A0A1B4XWW2</accession>
<evidence type="ECO:0000313" key="1">
    <source>
        <dbReference type="EMBL" id="BAV39301.1"/>
    </source>
</evidence>
<sequence>MRQEFETKIIPQDIVVRQSNEEDQNIEENAGLWFPLIRVKDTVFNQDKILSFKYTVGSELLPSVRVTIDDYDKAFLEEQFPMVDDKITIRISNNIDTVHKPIKLDFIITDISGSANSKSTTITAIQDVPKLHIYKNTGWNDSLYNILKKIATECDLGFVTNIQQSNDSANYICHNDYYSFLKYSENRIDVGQDDSCKIFIDAFNNLNLVSYKNAYSNREITRLQTNPVTGLAYDDNIDLKLSNKTYNDETDIHAQINNWTPISNYGKAFLKTKNIVNYRQRSTEKHLQNTFNEFGIQNINSIDNSIDNVFSNFVHEDSTYSNILTNRKNNDRLIQIYKQGTYTRMVMDYFIPDLYPFVYVPVELYNNGRLSKLNSQDSNVDLDELSEQESEYPSNGLSLNNEFTGDYIVTEIKYSYLRSGRSDSNQVKNELLAIKV</sequence>
<reference evidence="1 2" key="1">
    <citation type="submission" date="2016-07" db="EMBL/GenBank/DDBJ databases">
        <title>Characterization of three bacteriophages infecting bacteria isolated from shrimp culture pond water.</title>
        <authorList>
            <person name="Khoa H.V."/>
        </authorList>
    </citation>
    <scope>NUCLEOTIDE SEQUENCE [LARGE SCALE GENOMIC DNA]</scope>
</reference>
<evidence type="ECO:0000313" key="2">
    <source>
        <dbReference type="Proteomes" id="UP000224877"/>
    </source>
</evidence>